<dbReference type="STRING" id="349124.Hhal_1811"/>
<keyword evidence="9 10" id="KW-0100">Branched-chain amino acid biosynthesis</keyword>
<dbReference type="InterPro" id="IPR015928">
    <property type="entry name" value="Aconitase/3IPM_dehydase_swvl"/>
</dbReference>
<evidence type="ECO:0000256" key="7">
    <source>
        <dbReference type="ARBA" id="ARBA00022605"/>
    </source>
</evidence>
<keyword evidence="7 10" id="KW-0028">Amino-acid biosynthesis</keyword>
<dbReference type="Proteomes" id="UP000000647">
    <property type="component" value="Chromosome"/>
</dbReference>
<evidence type="ECO:0000256" key="8">
    <source>
        <dbReference type="ARBA" id="ARBA00023239"/>
    </source>
</evidence>
<reference evidence="12 13" key="2">
    <citation type="journal article" date="2013" name="Stand. Genomic Sci.">
        <title>Complete genome sequence of Halorhodospira halophila SL1.</title>
        <authorList>
            <person name="Challacombe J.F."/>
            <person name="Majid S."/>
            <person name="Deole R."/>
            <person name="Brettin T.S."/>
            <person name="Bruce D."/>
            <person name="Delano S.F."/>
            <person name="Detter J.C."/>
            <person name="Gleasner C.D."/>
            <person name="Han C.S."/>
            <person name="Misra M."/>
            <person name="Reitenga K.G."/>
            <person name="Mikhailova N."/>
            <person name="Woyke T."/>
            <person name="Pitluck S."/>
            <person name="Nolan M."/>
            <person name="Land M.L."/>
            <person name="Saunders E."/>
            <person name="Tapia R."/>
            <person name="Lapidus A."/>
            <person name="Ivanova N."/>
            <person name="Hoff W.D."/>
        </authorList>
    </citation>
    <scope>NUCLEOTIDE SEQUENCE [LARGE SCALE GENOMIC DNA]</scope>
    <source>
        <strain evidence="13">DSM 244 / SL1</strain>
    </source>
</reference>
<dbReference type="AlphaFoldDB" id="A1WY13"/>
<name>A1WY13_HALHL</name>
<comment type="similarity">
    <text evidence="4 10">Belongs to the LeuD family. LeuD type 1 subfamily.</text>
</comment>
<reference evidence="13" key="1">
    <citation type="submission" date="2006-12" db="EMBL/GenBank/DDBJ databases">
        <title>Complete sequence of Halorhodospira halophila SL1.</title>
        <authorList>
            <consortium name="US DOE Joint Genome Institute"/>
            <person name="Copeland A."/>
            <person name="Lucas S."/>
            <person name="Lapidus A."/>
            <person name="Barry K."/>
            <person name="Detter J.C."/>
            <person name="Glavina del Rio T."/>
            <person name="Hammon N."/>
            <person name="Israni S."/>
            <person name="Dalin E."/>
            <person name="Tice H."/>
            <person name="Pitluck S."/>
            <person name="Saunders E."/>
            <person name="Brettin T."/>
            <person name="Bruce D."/>
            <person name="Han C."/>
            <person name="Tapia R."/>
            <person name="Schmutz J."/>
            <person name="Larimer F."/>
            <person name="Land M."/>
            <person name="Hauser L."/>
            <person name="Kyrpides N."/>
            <person name="Mikhailova N."/>
            <person name="Hoff W."/>
            <person name="Richardson P."/>
        </authorList>
    </citation>
    <scope>NUCLEOTIDE SEQUENCE [LARGE SCALE GENOMIC DNA]</scope>
    <source>
        <strain evidence="13">DSM 244 / SL1</strain>
    </source>
</reference>
<comment type="subunit">
    <text evidence="5 10">Heterodimer of LeuC and LeuD.</text>
</comment>
<evidence type="ECO:0000256" key="2">
    <source>
        <dbReference type="ARBA" id="ARBA00002695"/>
    </source>
</evidence>
<evidence type="ECO:0000259" key="11">
    <source>
        <dbReference type="Pfam" id="PF00694"/>
    </source>
</evidence>
<dbReference type="InterPro" id="IPR033940">
    <property type="entry name" value="IPMI_Swivel"/>
</dbReference>
<dbReference type="Gene3D" id="3.20.19.10">
    <property type="entry name" value="Aconitase, domain 4"/>
    <property type="match status" value="1"/>
</dbReference>
<dbReference type="PANTHER" id="PTHR43345:SF5">
    <property type="entry name" value="3-ISOPROPYLMALATE DEHYDRATASE SMALL SUBUNIT"/>
    <property type="match status" value="1"/>
</dbReference>
<proteinExistence type="inferred from homology"/>
<dbReference type="UniPathway" id="UPA00048">
    <property type="reaction ID" value="UER00071"/>
</dbReference>
<dbReference type="Pfam" id="PF00694">
    <property type="entry name" value="Aconitase_C"/>
    <property type="match status" value="1"/>
</dbReference>
<keyword evidence="13" id="KW-1185">Reference proteome</keyword>
<evidence type="ECO:0000256" key="1">
    <source>
        <dbReference type="ARBA" id="ARBA00000491"/>
    </source>
</evidence>
<comment type="function">
    <text evidence="2 10">Catalyzes the isomerization between 2-isopropylmalate and 3-isopropylmalate, via the formation of 2-isopropylmaleate.</text>
</comment>
<comment type="pathway">
    <text evidence="3 10">Amino-acid biosynthesis; L-leucine biosynthesis; L-leucine from 3-methyl-2-oxobutanoate: step 2/4.</text>
</comment>
<dbReference type="InterPro" id="IPR050075">
    <property type="entry name" value="LeuD"/>
</dbReference>
<keyword evidence="8 10" id="KW-0456">Lyase</keyword>
<dbReference type="NCBIfam" id="TIGR00171">
    <property type="entry name" value="leuD"/>
    <property type="match status" value="1"/>
</dbReference>
<dbReference type="EC" id="4.2.1.33" evidence="10"/>
<accession>A1WY13</accession>
<evidence type="ECO:0000256" key="10">
    <source>
        <dbReference type="HAMAP-Rule" id="MF_01031"/>
    </source>
</evidence>
<evidence type="ECO:0000256" key="5">
    <source>
        <dbReference type="ARBA" id="ARBA00011271"/>
    </source>
</evidence>
<dbReference type="HOGENOM" id="CLU_081378_0_3_6"/>
<organism evidence="12 13">
    <name type="scientific">Halorhodospira halophila (strain DSM 244 / SL1)</name>
    <name type="common">Ectothiorhodospira halophila (strain DSM 244 / SL1)</name>
    <dbReference type="NCBI Taxonomy" id="349124"/>
    <lineage>
        <taxon>Bacteria</taxon>
        <taxon>Pseudomonadati</taxon>
        <taxon>Pseudomonadota</taxon>
        <taxon>Gammaproteobacteria</taxon>
        <taxon>Chromatiales</taxon>
        <taxon>Ectothiorhodospiraceae</taxon>
        <taxon>Halorhodospira</taxon>
    </lineage>
</organism>
<dbReference type="InterPro" id="IPR000573">
    <property type="entry name" value="AconitaseA/IPMdHydase_ssu_swvl"/>
</dbReference>
<dbReference type="NCBIfam" id="NF002458">
    <property type="entry name" value="PRK01641.1"/>
    <property type="match status" value="1"/>
</dbReference>
<dbReference type="EMBL" id="CP000544">
    <property type="protein sequence ID" value="ABM62575.1"/>
    <property type="molecule type" value="Genomic_DNA"/>
</dbReference>
<comment type="catalytic activity">
    <reaction evidence="1 10">
        <text>(2R,3S)-3-isopropylmalate = (2S)-2-isopropylmalate</text>
        <dbReference type="Rhea" id="RHEA:32287"/>
        <dbReference type="ChEBI" id="CHEBI:1178"/>
        <dbReference type="ChEBI" id="CHEBI:35121"/>
        <dbReference type="EC" id="4.2.1.33"/>
    </reaction>
</comment>
<dbReference type="InterPro" id="IPR004431">
    <property type="entry name" value="3-IsopropMal_deHydase_ssu"/>
</dbReference>
<evidence type="ECO:0000313" key="12">
    <source>
        <dbReference type="EMBL" id="ABM62575.1"/>
    </source>
</evidence>
<gene>
    <name evidence="10" type="primary">leuD</name>
    <name evidence="12" type="ordered locus">Hhal_1811</name>
</gene>
<dbReference type="HAMAP" id="MF_01031">
    <property type="entry name" value="LeuD_type1"/>
    <property type="match status" value="1"/>
</dbReference>
<dbReference type="GO" id="GO:0009098">
    <property type="term" value="P:L-leucine biosynthetic process"/>
    <property type="evidence" value="ECO:0007669"/>
    <property type="project" value="UniProtKB-UniRule"/>
</dbReference>
<dbReference type="KEGG" id="hha:Hhal_1811"/>
<keyword evidence="6 10" id="KW-0432">Leucine biosynthesis</keyword>
<dbReference type="FunFam" id="3.20.19.10:FF:000003">
    <property type="entry name" value="3-isopropylmalate dehydratase small subunit"/>
    <property type="match status" value="1"/>
</dbReference>
<evidence type="ECO:0000256" key="9">
    <source>
        <dbReference type="ARBA" id="ARBA00023304"/>
    </source>
</evidence>
<evidence type="ECO:0000256" key="6">
    <source>
        <dbReference type="ARBA" id="ARBA00022430"/>
    </source>
</evidence>
<evidence type="ECO:0000313" key="13">
    <source>
        <dbReference type="Proteomes" id="UP000000647"/>
    </source>
</evidence>
<sequence>MVTSWISGSRRRASPGPFFKRLETPMEPFTRHTGLVAPLDRSNVDTDAIIPKQFLKSVKRTGFGPYLFDEWRYLDRGEPGMDCTNRPRNEDFVLNQPRYQGASVLLARDNFGCGSSREHAPWALKDYGFRAIVAPSFADIFYSNCFKNGLLPVVLGEEVVEQLFQAVYATEGYQLTIDLFEQQVVTPGGERFGFDVDPFRKRMLLEGLDEIGVTLEEQSEAIQAYEQRRLQEAPWLFLER</sequence>
<evidence type="ECO:0000256" key="4">
    <source>
        <dbReference type="ARBA" id="ARBA00009845"/>
    </source>
</evidence>
<protein>
    <recommendedName>
        <fullName evidence="10">3-isopropylmalate dehydratase small subunit</fullName>
        <ecNumber evidence="10">4.2.1.33</ecNumber>
    </recommendedName>
    <alternativeName>
        <fullName evidence="10">Alpha-IPM isomerase</fullName>
        <shortName evidence="10">IPMI</shortName>
    </alternativeName>
    <alternativeName>
        <fullName evidence="10">Isopropylmalate isomerase</fullName>
    </alternativeName>
</protein>
<dbReference type="SUPFAM" id="SSF52016">
    <property type="entry name" value="LeuD/IlvD-like"/>
    <property type="match status" value="1"/>
</dbReference>
<evidence type="ECO:0000256" key="3">
    <source>
        <dbReference type="ARBA" id="ARBA00004729"/>
    </source>
</evidence>
<dbReference type="GO" id="GO:0009316">
    <property type="term" value="C:3-isopropylmalate dehydratase complex"/>
    <property type="evidence" value="ECO:0007669"/>
    <property type="project" value="InterPro"/>
</dbReference>
<dbReference type="eggNOG" id="COG0066">
    <property type="taxonomic scope" value="Bacteria"/>
</dbReference>
<dbReference type="PANTHER" id="PTHR43345">
    <property type="entry name" value="3-ISOPROPYLMALATE DEHYDRATASE SMALL SUBUNIT 2-RELATED-RELATED"/>
    <property type="match status" value="1"/>
</dbReference>
<dbReference type="GO" id="GO:0003861">
    <property type="term" value="F:3-isopropylmalate dehydratase activity"/>
    <property type="evidence" value="ECO:0007669"/>
    <property type="project" value="UniProtKB-UniRule"/>
</dbReference>
<dbReference type="CDD" id="cd01577">
    <property type="entry name" value="IPMI_Swivel"/>
    <property type="match status" value="1"/>
</dbReference>
<feature type="domain" description="Aconitase A/isopropylmalate dehydratase small subunit swivel" evidence="11">
    <location>
        <begin position="26"/>
        <end position="156"/>
    </location>
</feature>